<feature type="transmembrane region" description="Helical" evidence="8">
    <location>
        <begin position="261"/>
        <end position="278"/>
    </location>
</feature>
<evidence type="ECO:0000256" key="7">
    <source>
        <dbReference type="ARBA" id="ARBA00023136"/>
    </source>
</evidence>
<dbReference type="GO" id="GO:0009103">
    <property type="term" value="P:lipopolysaccharide biosynthetic process"/>
    <property type="evidence" value="ECO:0007669"/>
    <property type="project" value="TreeGrafter"/>
</dbReference>
<evidence type="ECO:0000313" key="11">
    <source>
        <dbReference type="Proteomes" id="UP000006633"/>
    </source>
</evidence>
<feature type="transmembrane region" description="Helical" evidence="8">
    <location>
        <begin position="41"/>
        <end position="60"/>
    </location>
</feature>
<dbReference type="HOGENOM" id="CLU_019200_1_0_5"/>
<dbReference type="PANTHER" id="PTHR33908">
    <property type="entry name" value="MANNOSYLTRANSFERASE YKCB-RELATED"/>
    <property type="match status" value="1"/>
</dbReference>
<name>D7A900_ANCN5</name>
<keyword evidence="6 8" id="KW-1133">Transmembrane helix</keyword>
<dbReference type="AlphaFoldDB" id="D7A900"/>
<dbReference type="InterPro" id="IPR003342">
    <property type="entry name" value="ArnT-like_N"/>
</dbReference>
<keyword evidence="3" id="KW-0328">Glycosyltransferase</keyword>
<dbReference type="Proteomes" id="UP000006633">
    <property type="component" value="Chromosome"/>
</dbReference>
<feature type="transmembrane region" description="Helical" evidence="8">
    <location>
        <begin position="216"/>
        <end position="249"/>
    </location>
</feature>
<organism evidence="10 11">
    <name type="scientific">Ancylobacter novellus (strain ATCC 8093 / DSM 506 / JCM 20403 / CCM 1077 / IAM 12100 / NBRC 12443 / NCIMB 10456)</name>
    <name type="common">Starkeya novella</name>
    <dbReference type="NCBI Taxonomy" id="639283"/>
    <lineage>
        <taxon>Bacteria</taxon>
        <taxon>Pseudomonadati</taxon>
        <taxon>Pseudomonadota</taxon>
        <taxon>Alphaproteobacteria</taxon>
        <taxon>Hyphomicrobiales</taxon>
        <taxon>Xanthobacteraceae</taxon>
        <taxon>Ancylobacter</taxon>
    </lineage>
</organism>
<sequence length="590" mass="63750">MTPMNAGRRGRPGPLYTWAGLRLPSRIIELFDAASRSDRRACLFLVLLTLVALLPGFFSIPPVDRNEARAAQVTRQMLDTGDFTETRLGWETRHTQPLGLHWMQAAVVAAADLVGVPGAERRIWLYRLPSLAAAIASVLLTYWAALAFAHRRAAMFAACLLASSVALSVAGRLAVPETALLAAIAAMIGSMGRLYLDERHGEPAEGPAQAHRQAQLSLIFWGALAFALFAKGLIAPLYVLLPLATLAIVDRTARFLKRAKSLIGLGLIVLVAGGWFLLRRYAPPETHEEFVARLLLGRVAPDYQGFNGPPGAYLLMFWGLFWPAAPLAALAVPMLWRARRIGAVRFLLAWVLPAWLLFELLPAKVPAYVGPTLPAIAILIALAVERGAMALGNTRLARLLWLWPLIGAAIAVAALLGLAVFDHTTSLLAWPLLLIGFFALVTAAGSVRDYGVEKASLAAIAGMLVSGFGVMQLVLPQMWSFWISPRLVALAEHEPCAVRGADILVASAGYSEPSLALLLAQPPRFVDGAGAADFLKEGGCRVVFVEGRHEARFARRAEALGLRIGRGAEVRGFQYNGLRVVRLTLYRVGS</sequence>
<reference evidence="10 11" key="1">
    <citation type="journal article" date="2012" name="Stand. Genomic Sci.">
        <title>Complete genome sequence of the facultatively chemolithoautotrophic and methylotrophic alpha Proteobacterium Starkeya novella type strain (ATCC 8093(T)).</title>
        <authorList>
            <person name="Kappler U."/>
            <person name="Davenport K."/>
            <person name="Beatson S."/>
            <person name="Lucas S."/>
            <person name="Lapidus A."/>
            <person name="Copeland A."/>
            <person name="Berry K.W."/>
            <person name="Glavina Del Rio T."/>
            <person name="Hammon N."/>
            <person name="Dalin E."/>
            <person name="Tice H."/>
            <person name="Pitluck S."/>
            <person name="Richardson P."/>
            <person name="Bruce D."/>
            <person name="Goodwin L.A."/>
            <person name="Han C."/>
            <person name="Tapia R."/>
            <person name="Detter J.C."/>
            <person name="Chang Y.J."/>
            <person name="Jeffries C.D."/>
            <person name="Land M."/>
            <person name="Hauser L."/>
            <person name="Kyrpides N.C."/>
            <person name="Goker M."/>
            <person name="Ivanova N."/>
            <person name="Klenk H.P."/>
            <person name="Woyke T."/>
        </authorList>
    </citation>
    <scope>NUCLEOTIDE SEQUENCE [LARGE SCALE GENOMIC DNA]</scope>
    <source>
        <strain evidence="11">ATCC 8093 / DSM 506 / JCM 20403 / CCM 1077 / IAM 12100 / NBRC 12443 / NCIMB 10456</strain>
    </source>
</reference>
<feature type="transmembrane region" description="Helical" evidence="8">
    <location>
        <begin position="396"/>
        <end position="421"/>
    </location>
</feature>
<evidence type="ECO:0000256" key="6">
    <source>
        <dbReference type="ARBA" id="ARBA00022989"/>
    </source>
</evidence>
<accession>D7A900</accession>
<dbReference type="GO" id="GO:0016763">
    <property type="term" value="F:pentosyltransferase activity"/>
    <property type="evidence" value="ECO:0007669"/>
    <property type="project" value="TreeGrafter"/>
</dbReference>
<keyword evidence="4 10" id="KW-0808">Transferase</keyword>
<dbReference type="OrthoDB" id="9810951at2"/>
<feature type="domain" description="ArnT-like N-terminal" evidence="9">
    <location>
        <begin position="122"/>
        <end position="259"/>
    </location>
</feature>
<feature type="transmembrane region" description="Helical" evidence="8">
    <location>
        <begin position="312"/>
        <end position="336"/>
    </location>
</feature>
<dbReference type="GO" id="GO:0005886">
    <property type="term" value="C:plasma membrane"/>
    <property type="evidence" value="ECO:0007669"/>
    <property type="project" value="UniProtKB-SubCell"/>
</dbReference>
<feature type="transmembrane region" description="Helical" evidence="8">
    <location>
        <begin position="427"/>
        <end position="445"/>
    </location>
</feature>
<dbReference type="Pfam" id="PF02366">
    <property type="entry name" value="PMT"/>
    <property type="match status" value="1"/>
</dbReference>
<feature type="transmembrane region" description="Helical" evidence="8">
    <location>
        <begin position="457"/>
        <end position="479"/>
    </location>
</feature>
<keyword evidence="7 8" id="KW-0472">Membrane</keyword>
<keyword evidence="11" id="KW-1185">Reference proteome</keyword>
<feature type="transmembrane region" description="Helical" evidence="8">
    <location>
        <begin position="128"/>
        <end position="148"/>
    </location>
</feature>
<dbReference type="EMBL" id="CP002026">
    <property type="protein sequence ID" value="ADH88705.1"/>
    <property type="molecule type" value="Genomic_DNA"/>
</dbReference>
<evidence type="ECO:0000256" key="4">
    <source>
        <dbReference type="ARBA" id="ARBA00022679"/>
    </source>
</evidence>
<dbReference type="STRING" id="639283.Snov_1395"/>
<dbReference type="RefSeq" id="WP_013166210.1">
    <property type="nucleotide sequence ID" value="NC_014217.1"/>
</dbReference>
<protein>
    <submittedName>
        <fullName evidence="10">Glycosyl transferase family protein</fullName>
    </submittedName>
</protein>
<dbReference type="eggNOG" id="COG1807">
    <property type="taxonomic scope" value="Bacteria"/>
</dbReference>
<evidence type="ECO:0000256" key="5">
    <source>
        <dbReference type="ARBA" id="ARBA00022692"/>
    </source>
</evidence>
<evidence type="ECO:0000256" key="1">
    <source>
        <dbReference type="ARBA" id="ARBA00004651"/>
    </source>
</evidence>
<dbReference type="GO" id="GO:0006493">
    <property type="term" value="P:protein O-linked glycosylation"/>
    <property type="evidence" value="ECO:0007669"/>
    <property type="project" value="InterPro"/>
</dbReference>
<evidence type="ECO:0000256" key="3">
    <source>
        <dbReference type="ARBA" id="ARBA00022676"/>
    </source>
</evidence>
<proteinExistence type="predicted"/>
<dbReference type="GO" id="GO:0000030">
    <property type="term" value="F:mannosyltransferase activity"/>
    <property type="evidence" value="ECO:0007669"/>
    <property type="project" value="InterPro"/>
</dbReference>
<evidence type="ECO:0000259" key="9">
    <source>
        <dbReference type="Pfam" id="PF02366"/>
    </source>
</evidence>
<comment type="subcellular location">
    <subcellularLocation>
        <location evidence="1">Cell membrane</location>
        <topology evidence="1">Multi-pass membrane protein</topology>
    </subcellularLocation>
</comment>
<feature type="transmembrane region" description="Helical" evidence="8">
    <location>
        <begin position="154"/>
        <end position="171"/>
    </location>
</feature>
<evidence type="ECO:0000256" key="2">
    <source>
        <dbReference type="ARBA" id="ARBA00022475"/>
    </source>
</evidence>
<gene>
    <name evidence="10" type="ordered locus">Snov_1395</name>
</gene>
<evidence type="ECO:0000313" key="10">
    <source>
        <dbReference type="EMBL" id="ADH88705.1"/>
    </source>
</evidence>
<keyword evidence="5 8" id="KW-0812">Transmembrane</keyword>
<dbReference type="InterPro" id="IPR050297">
    <property type="entry name" value="LipidA_mod_glycosyltrf_83"/>
</dbReference>
<feature type="transmembrane region" description="Helical" evidence="8">
    <location>
        <begin position="367"/>
        <end position="384"/>
    </location>
</feature>
<dbReference type="KEGG" id="sno:Snov_1395"/>
<feature type="transmembrane region" description="Helical" evidence="8">
    <location>
        <begin position="343"/>
        <end position="361"/>
    </location>
</feature>
<dbReference type="GO" id="GO:0010041">
    <property type="term" value="P:response to iron(III) ion"/>
    <property type="evidence" value="ECO:0007669"/>
    <property type="project" value="TreeGrafter"/>
</dbReference>
<evidence type="ECO:0000256" key="8">
    <source>
        <dbReference type="SAM" id="Phobius"/>
    </source>
</evidence>
<dbReference type="PANTHER" id="PTHR33908:SF3">
    <property type="entry name" value="UNDECAPRENYL PHOSPHATE-ALPHA-4-AMINO-4-DEOXY-L-ARABINOSE ARABINOSYL TRANSFERASE"/>
    <property type="match status" value="1"/>
</dbReference>
<keyword evidence="2" id="KW-1003">Cell membrane</keyword>